<feature type="region of interest" description="Disordered" evidence="1">
    <location>
        <begin position="98"/>
        <end position="129"/>
    </location>
</feature>
<evidence type="ECO:0000313" key="3">
    <source>
        <dbReference type="Proteomes" id="UP001172457"/>
    </source>
</evidence>
<keyword evidence="3" id="KW-1185">Reference proteome</keyword>
<dbReference type="EMBL" id="JARYMX010000006">
    <property type="protein sequence ID" value="KAJ9543126.1"/>
    <property type="molecule type" value="Genomic_DNA"/>
</dbReference>
<sequence length="279" mass="31647">MSIWHRNPEPNRDRTGTETGPEPIWIFETFPVIRRYALRSGVIPRAIAWQCTQTITWDMCLSLLDVDDDARQPLTVTPTDVERETDWWRDSQRFFDSVTDDFQPPTKRGRSYSPLQQPPPPPVSSFSGIGASVPEVAATVPPPLEQRVAALEQAVRDLQSGQRATQAGQRAMLESMARLHETVQRALETNHRTKVKDCVVVELTMRSVRRGSEPLITFNLMSSNELRFIRELIRCILVYPISKLGERTKLFLTLTIVNEVRSKDTRPINVADDVAEGAP</sequence>
<proteinExistence type="predicted"/>
<name>A0AA38WCB4_9ASTR</name>
<accession>A0AA38WCB4</accession>
<dbReference type="AlphaFoldDB" id="A0AA38WCB4"/>
<comment type="caution">
    <text evidence="2">The sequence shown here is derived from an EMBL/GenBank/DDBJ whole genome shotgun (WGS) entry which is preliminary data.</text>
</comment>
<evidence type="ECO:0000256" key="1">
    <source>
        <dbReference type="SAM" id="MobiDB-lite"/>
    </source>
</evidence>
<gene>
    <name evidence="2" type="ORF">OSB04_022833</name>
</gene>
<feature type="compositionally biased region" description="Basic and acidic residues" evidence="1">
    <location>
        <begin position="1"/>
        <end position="16"/>
    </location>
</feature>
<evidence type="ECO:0000313" key="2">
    <source>
        <dbReference type="EMBL" id="KAJ9543126.1"/>
    </source>
</evidence>
<organism evidence="2 3">
    <name type="scientific">Centaurea solstitialis</name>
    <name type="common">yellow star-thistle</name>
    <dbReference type="NCBI Taxonomy" id="347529"/>
    <lineage>
        <taxon>Eukaryota</taxon>
        <taxon>Viridiplantae</taxon>
        <taxon>Streptophyta</taxon>
        <taxon>Embryophyta</taxon>
        <taxon>Tracheophyta</taxon>
        <taxon>Spermatophyta</taxon>
        <taxon>Magnoliopsida</taxon>
        <taxon>eudicotyledons</taxon>
        <taxon>Gunneridae</taxon>
        <taxon>Pentapetalae</taxon>
        <taxon>asterids</taxon>
        <taxon>campanulids</taxon>
        <taxon>Asterales</taxon>
        <taxon>Asteraceae</taxon>
        <taxon>Carduoideae</taxon>
        <taxon>Cardueae</taxon>
        <taxon>Centaureinae</taxon>
        <taxon>Centaurea</taxon>
    </lineage>
</organism>
<dbReference type="Proteomes" id="UP001172457">
    <property type="component" value="Chromosome 6"/>
</dbReference>
<reference evidence="2" key="1">
    <citation type="submission" date="2023-03" db="EMBL/GenBank/DDBJ databases">
        <title>Chromosome-scale reference genome and RAD-based genetic map of yellow starthistle (Centaurea solstitialis) reveal putative structural variation and QTLs associated with invader traits.</title>
        <authorList>
            <person name="Reatini B."/>
            <person name="Cang F.A."/>
            <person name="Jiang Q."/>
            <person name="Mckibben M.T.W."/>
            <person name="Barker M.S."/>
            <person name="Rieseberg L.H."/>
            <person name="Dlugosch K.M."/>
        </authorList>
    </citation>
    <scope>NUCLEOTIDE SEQUENCE</scope>
    <source>
        <strain evidence="2">CAN-66</strain>
        <tissue evidence="2">Leaf</tissue>
    </source>
</reference>
<feature type="region of interest" description="Disordered" evidence="1">
    <location>
        <begin position="1"/>
        <end position="20"/>
    </location>
</feature>
<protein>
    <submittedName>
        <fullName evidence="2">Uncharacterized protein</fullName>
    </submittedName>
</protein>